<accession>A0A0G0N7W4</accession>
<organism evidence="1 2">
    <name type="scientific">Berkelbacteria bacterium GW2011_GWB1_38_5</name>
    <dbReference type="NCBI Taxonomy" id="1618336"/>
    <lineage>
        <taxon>Bacteria</taxon>
        <taxon>Candidatus Berkelbacteria</taxon>
    </lineage>
</organism>
<evidence type="ECO:0000313" key="2">
    <source>
        <dbReference type="Proteomes" id="UP000034498"/>
    </source>
</evidence>
<comment type="caution">
    <text evidence="1">The sequence shown here is derived from an EMBL/GenBank/DDBJ whole genome shotgun (WGS) entry which is preliminary data.</text>
</comment>
<dbReference type="EMBL" id="LBUX01000035">
    <property type="protein sequence ID" value="KKQ73186.1"/>
    <property type="molecule type" value="Genomic_DNA"/>
</dbReference>
<sequence>MAKRHRKRPAIYAKDFYRWIANGNLEVQQVGRTPTYILKEGHPVWQTWLTRPKNGIVTKNAVSTYLRRGEFFVPSWINVPAWEIKYRNLPEIHLRAYGIRKFRGKYFRLCFMQVEDLDHAKRQMNYILNRYLDETTLMINDLTELFSELSRREDIIERIQSRQTGLEFLINKTRLELNALRDMLKSYLNSPVFQPKADSEIARLTLIGYLPKISQRLRQIHMRPFGTKLKYAARSVDRAVMHLRNHHFGSAKARIQSALTNIPEISKDELN</sequence>
<dbReference type="STRING" id="1618336.US94_C0035G0002"/>
<protein>
    <submittedName>
        <fullName evidence="1">Uncharacterized protein</fullName>
    </submittedName>
</protein>
<proteinExistence type="predicted"/>
<dbReference type="Proteomes" id="UP000034498">
    <property type="component" value="Unassembled WGS sequence"/>
</dbReference>
<gene>
    <name evidence="1" type="ORF">US94_C0035G0002</name>
</gene>
<evidence type="ECO:0000313" key="1">
    <source>
        <dbReference type="EMBL" id="KKQ73186.1"/>
    </source>
</evidence>
<reference evidence="1 2" key="1">
    <citation type="journal article" date="2015" name="Nature">
        <title>rRNA introns, odd ribosomes, and small enigmatic genomes across a large radiation of phyla.</title>
        <authorList>
            <person name="Brown C.T."/>
            <person name="Hug L.A."/>
            <person name="Thomas B.C."/>
            <person name="Sharon I."/>
            <person name="Castelle C.J."/>
            <person name="Singh A."/>
            <person name="Wilkins M.J."/>
            <person name="Williams K.H."/>
            <person name="Banfield J.F."/>
        </authorList>
    </citation>
    <scope>NUCLEOTIDE SEQUENCE [LARGE SCALE GENOMIC DNA]</scope>
</reference>
<dbReference type="AlphaFoldDB" id="A0A0G0N7W4"/>
<name>A0A0G0N7W4_9BACT</name>